<reference evidence="2" key="1">
    <citation type="submission" date="2018-10" db="EMBL/GenBank/DDBJ databases">
        <title>Schaedlerella arabinophila gen. nov. sp. nov., isolated from the mouse intestinal tract and comparative analysis with the genome of the closely related altered Schaedler flora strain ASF502.</title>
        <authorList>
            <person name="Miyake S."/>
            <person name="Soh M."/>
            <person name="Seedorf H."/>
        </authorList>
    </citation>
    <scope>NUCLEOTIDE SEQUENCE [LARGE SCALE GENOMIC DNA]</scope>
    <source>
        <strain evidence="2">DSM 106076</strain>
    </source>
</reference>
<dbReference type="Proteomes" id="UP000274920">
    <property type="component" value="Unassembled WGS sequence"/>
</dbReference>
<name>A0A3R8L255_9FIRM</name>
<sequence>MTTKRRKRRRRRSSRQETLRDLCLLGFVLVCAVVLYAGSQSVLRSYVKKHDDGKILSGVFVGNTDVSGMNRKEALEAVQKDVTDCGAVMVTLEISEEKEFEASLNELGLSSPGLKDAVEEAVEYGKTGTMSQSYKIIKKAQKKKLEHRIPLEYKVEERAAARVLSSRSQAMLDTPVNAAIVQGPEGIQVTEPKEGEVLNTEQTIQNLNRFLNEGWNGKPGNVKAVIEKKDAPVTAEDLAELTDILGSCTTYYGDSGEGRLKNVESGANHLNGIFLRPGEEQSANEAMEPYTIENGYAEADSYESNTVVQTMGGGICQVSSTLYNALLFAELEIVERYPHSMLVSYVEASKDAAIADDLLDLVFKNNLDYPIYIQAVLADGNLTFNIYGKETRSPDRTLTFISESRESEDTEGKRFVATENYIGYLAIQSYAHPEITAQLWKVVTENGQEVSRDVINYSQYMAVPETYGVGVLSDDLADTDKMNSAIMTQDEETIQNTMNEILYGPADYTDDTGNTQQ</sequence>
<evidence type="ECO:0000259" key="1">
    <source>
        <dbReference type="Pfam" id="PF12229"/>
    </source>
</evidence>
<dbReference type="InterPro" id="IPR007391">
    <property type="entry name" value="Vancomycin_resist_VanW"/>
</dbReference>
<accession>A0A3R8L255</accession>
<dbReference type="EMBL" id="RHJS01000002">
    <property type="protein sequence ID" value="RRK34899.1"/>
    <property type="molecule type" value="Genomic_DNA"/>
</dbReference>
<dbReference type="InterPro" id="IPR022029">
    <property type="entry name" value="YoaR-like_PG-bd"/>
</dbReference>
<protein>
    <submittedName>
        <fullName evidence="2">Vanomycin resistance protein VanB</fullName>
    </submittedName>
</protein>
<evidence type="ECO:0000313" key="2">
    <source>
        <dbReference type="EMBL" id="RRK34899.1"/>
    </source>
</evidence>
<dbReference type="InterPro" id="IPR052913">
    <property type="entry name" value="Glycopeptide_resist_protein"/>
</dbReference>
<dbReference type="AlphaFoldDB" id="A0A3R8L255"/>
<evidence type="ECO:0000313" key="3">
    <source>
        <dbReference type="Proteomes" id="UP000274920"/>
    </source>
</evidence>
<comment type="caution">
    <text evidence="2">The sequence shown here is derived from an EMBL/GenBank/DDBJ whole genome shotgun (WGS) entry which is preliminary data.</text>
</comment>
<dbReference type="PANTHER" id="PTHR35788">
    <property type="entry name" value="EXPORTED PROTEIN-RELATED"/>
    <property type="match status" value="1"/>
</dbReference>
<dbReference type="Pfam" id="PF04294">
    <property type="entry name" value="VanW"/>
    <property type="match status" value="1"/>
</dbReference>
<keyword evidence="3" id="KW-1185">Reference proteome</keyword>
<feature type="domain" description="YoaR-like putative peptidoglycan binding" evidence="1">
    <location>
        <begin position="103"/>
        <end position="214"/>
    </location>
</feature>
<proteinExistence type="predicted"/>
<dbReference type="Pfam" id="PF12229">
    <property type="entry name" value="PG_binding_4"/>
    <property type="match status" value="1"/>
</dbReference>
<dbReference type="PANTHER" id="PTHR35788:SF1">
    <property type="entry name" value="EXPORTED PROTEIN"/>
    <property type="match status" value="1"/>
</dbReference>
<organism evidence="2 3">
    <name type="scientific">Schaedlerella arabinosiphila</name>
    <dbReference type="NCBI Taxonomy" id="2044587"/>
    <lineage>
        <taxon>Bacteria</taxon>
        <taxon>Bacillati</taxon>
        <taxon>Bacillota</taxon>
        <taxon>Clostridia</taxon>
        <taxon>Lachnospirales</taxon>
        <taxon>Lachnospiraceae</taxon>
        <taxon>Schaedlerella</taxon>
    </lineage>
</organism>
<gene>
    <name evidence="2" type="ORF">EBB54_28880</name>
</gene>
<dbReference type="RefSeq" id="WP_125130147.1">
    <property type="nucleotide sequence ID" value="NZ_RHJS01000002.1"/>
</dbReference>